<organism evidence="13 14">
    <name type="scientific">Coemansia reversa (strain ATCC 12441 / NRRL 1564)</name>
    <dbReference type="NCBI Taxonomy" id="763665"/>
    <lineage>
        <taxon>Eukaryota</taxon>
        <taxon>Fungi</taxon>
        <taxon>Fungi incertae sedis</taxon>
        <taxon>Zoopagomycota</taxon>
        <taxon>Kickxellomycotina</taxon>
        <taxon>Kickxellomycetes</taxon>
        <taxon>Kickxellales</taxon>
        <taxon>Kickxellaceae</taxon>
        <taxon>Coemansia</taxon>
    </lineage>
</organism>
<dbReference type="InterPro" id="IPR026846">
    <property type="entry name" value="Nse2(Mms21)"/>
</dbReference>
<dbReference type="GO" id="GO:0030915">
    <property type="term" value="C:Smc5-Smc6 complex"/>
    <property type="evidence" value="ECO:0007669"/>
    <property type="project" value="InterPro"/>
</dbReference>
<dbReference type="InterPro" id="IPR013083">
    <property type="entry name" value="Znf_RING/FYVE/PHD"/>
</dbReference>
<dbReference type="STRING" id="763665.A0A2G5B5Q6"/>
<comment type="similarity">
    <text evidence="3">Belongs to the NSE2 family.</text>
</comment>
<comment type="pathway">
    <text evidence="2">Protein modification; protein sumoylation.</text>
</comment>
<dbReference type="CDD" id="cd16651">
    <property type="entry name" value="SPL-RING_NSE2"/>
    <property type="match status" value="1"/>
</dbReference>
<dbReference type="UniPathway" id="UPA00886"/>
<feature type="region of interest" description="Disordered" evidence="11">
    <location>
        <begin position="1"/>
        <end position="22"/>
    </location>
</feature>
<evidence type="ECO:0000259" key="12">
    <source>
        <dbReference type="PROSITE" id="PS51044"/>
    </source>
</evidence>
<evidence type="ECO:0000256" key="3">
    <source>
        <dbReference type="ARBA" id="ARBA00008212"/>
    </source>
</evidence>
<evidence type="ECO:0000256" key="9">
    <source>
        <dbReference type="ARBA" id="ARBA00023242"/>
    </source>
</evidence>
<sequence length="257" mass="29027">MSQTYSQSQGARSQGGMGSQVQLQSRLHGLRNNIQNIQDIANDTTRACTIAALDLEEIGDSEKVSEIDASLRTLIDAQHQLEVERTLVTRLATQLDSETAENEYMTAWKQNMNKYEKTSDASKYGKNNMYREFRQQIWDVKHEGEPMPNLFDGEQGSDDSDEDLVIEGARVNYRCPVTATWLVDPVTSKICKHSFSREAILDYIRAHGGACACPVDGCSNRIKPQDLYADKVLERNVSRHLRQLESEETAAQYTMVQ</sequence>
<gene>
    <name evidence="13" type="ORF">COEREDRAFT_82852</name>
</gene>
<comment type="subcellular location">
    <subcellularLocation>
        <location evidence="1">Nucleus</location>
    </subcellularLocation>
</comment>
<keyword evidence="14" id="KW-1185">Reference proteome</keyword>
<dbReference type="SUPFAM" id="SSF57850">
    <property type="entry name" value="RING/U-box"/>
    <property type="match status" value="1"/>
</dbReference>
<evidence type="ECO:0000256" key="2">
    <source>
        <dbReference type="ARBA" id="ARBA00004718"/>
    </source>
</evidence>
<evidence type="ECO:0000256" key="10">
    <source>
        <dbReference type="PROSITE-ProRule" id="PRU00452"/>
    </source>
</evidence>
<protein>
    <recommendedName>
        <fullName evidence="12">SP-RING-type domain-containing protein</fullName>
    </recommendedName>
</protein>
<keyword evidence="9" id="KW-0539">Nucleus</keyword>
<dbReference type="GO" id="GO:0016925">
    <property type="term" value="P:protein sumoylation"/>
    <property type="evidence" value="ECO:0007669"/>
    <property type="project" value="UniProtKB-UniPathway"/>
</dbReference>
<feature type="domain" description="SP-RING-type" evidence="12">
    <location>
        <begin position="160"/>
        <end position="242"/>
    </location>
</feature>
<evidence type="ECO:0000256" key="11">
    <source>
        <dbReference type="SAM" id="MobiDB-lite"/>
    </source>
</evidence>
<dbReference type="GO" id="GO:0005634">
    <property type="term" value="C:nucleus"/>
    <property type="evidence" value="ECO:0007669"/>
    <property type="project" value="UniProtKB-SubCell"/>
</dbReference>
<dbReference type="OrthoDB" id="26899at2759"/>
<keyword evidence="6 10" id="KW-0863">Zinc-finger</keyword>
<dbReference type="Pfam" id="PF11789">
    <property type="entry name" value="zf-Nse"/>
    <property type="match status" value="1"/>
</dbReference>
<keyword evidence="7" id="KW-0833">Ubl conjugation pathway</keyword>
<keyword evidence="5" id="KW-0479">Metal-binding</keyword>
<evidence type="ECO:0000256" key="5">
    <source>
        <dbReference type="ARBA" id="ARBA00022723"/>
    </source>
</evidence>
<keyword evidence="8" id="KW-0862">Zinc</keyword>
<reference evidence="13 14" key="1">
    <citation type="journal article" date="2015" name="Genome Biol. Evol.">
        <title>Phylogenomic analyses indicate that early fungi evolved digesting cell walls of algal ancestors of land plants.</title>
        <authorList>
            <person name="Chang Y."/>
            <person name="Wang S."/>
            <person name="Sekimoto S."/>
            <person name="Aerts A.L."/>
            <person name="Choi C."/>
            <person name="Clum A."/>
            <person name="LaButti K.M."/>
            <person name="Lindquist E.A."/>
            <person name="Yee Ngan C."/>
            <person name="Ohm R.A."/>
            <person name="Salamov A.A."/>
            <person name="Grigoriev I.V."/>
            <person name="Spatafora J.W."/>
            <person name="Berbee M.L."/>
        </authorList>
    </citation>
    <scope>NUCLEOTIDE SEQUENCE [LARGE SCALE GENOMIC DNA]</scope>
    <source>
        <strain evidence="13 14">NRRL 1564</strain>
    </source>
</reference>
<evidence type="ECO:0000256" key="6">
    <source>
        <dbReference type="ARBA" id="ARBA00022771"/>
    </source>
</evidence>
<dbReference type="PANTHER" id="PTHR21330">
    <property type="entry name" value="E3 SUMO-PROTEIN LIGASE NSE2"/>
    <property type="match status" value="1"/>
</dbReference>
<name>A0A2G5B5Q6_COERN</name>
<evidence type="ECO:0000313" key="13">
    <source>
        <dbReference type="EMBL" id="PIA14339.1"/>
    </source>
</evidence>
<dbReference type="Proteomes" id="UP000242474">
    <property type="component" value="Unassembled WGS sequence"/>
</dbReference>
<evidence type="ECO:0000256" key="7">
    <source>
        <dbReference type="ARBA" id="ARBA00022786"/>
    </source>
</evidence>
<dbReference type="GO" id="GO:0008270">
    <property type="term" value="F:zinc ion binding"/>
    <property type="evidence" value="ECO:0007669"/>
    <property type="project" value="UniProtKB-KW"/>
</dbReference>
<dbReference type="Gene3D" id="3.30.40.10">
    <property type="entry name" value="Zinc/RING finger domain, C3HC4 (zinc finger)"/>
    <property type="match status" value="1"/>
</dbReference>
<dbReference type="InterPro" id="IPR004181">
    <property type="entry name" value="Znf_MIZ"/>
</dbReference>
<evidence type="ECO:0000313" key="14">
    <source>
        <dbReference type="Proteomes" id="UP000242474"/>
    </source>
</evidence>
<dbReference type="AlphaFoldDB" id="A0A2G5B5Q6"/>
<dbReference type="PROSITE" id="PS51044">
    <property type="entry name" value="ZF_SP_RING"/>
    <property type="match status" value="1"/>
</dbReference>
<proteinExistence type="inferred from homology"/>
<dbReference type="PANTHER" id="PTHR21330:SF1">
    <property type="entry name" value="E3 SUMO-PROTEIN LIGASE NSE2"/>
    <property type="match status" value="1"/>
</dbReference>
<evidence type="ECO:0000256" key="4">
    <source>
        <dbReference type="ARBA" id="ARBA00022679"/>
    </source>
</evidence>
<keyword evidence="4" id="KW-0808">Transferase</keyword>
<dbReference type="GO" id="GO:0061665">
    <property type="term" value="F:SUMO ligase activity"/>
    <property type="evidence" value="ECO:0007669"/>
    <property type="project" value="TreeGrafter"/>
</dbReference>
<feature type="compositionally biased region" description="Polar residues" evidence="11">
    <location>
        <begin position="1"/>
        <end position="12"/>
    </location>
</feature>
<accession>A0A2G5B5Q6</accession>
<dbReference type="EMBL" id="KZ303519">
    <property type="protein sequence ID" value="PIA14339.1"/>
    <property type="molecule type" value="Genomic_DNA"/>
</dbReference>
<dbReference type="GO" id="GO:0000724">
    <property type="term" value="P:double-strand break repair via homologous recombination"/>
    <property type="evidence" value="ECO:0007669"/>
    <property type="project" value="InterPro"/>
</dbReference>
<evidence type="ECO:0000256" key="1">
    <source>
        <dbReference type="ARBA" id="ARBA00004123"/>
    </source>
</evidence>
<evidence type="ECO:0000256" key="8">
    <source>
        <dbReference type="ARBA" id="ARBA00022833"/>
    </source>
</evidence>